<accession>A0A562IGP5</accession>
<feature type="chain" id="PRO_5021766878" evidence="2">
    <location>
        <begin position="40"/>
        <end position="256"/>
    </location>
</feature>
<evidence type="ECO:0000313" key="5">
    <source>
        <dbReference type="Proteomes" id="UP000319825"/>
    </source>
</evidence>
<sequence length="256" mass="26916">MRPSTYPLRAAPARRLASTAATVLLLGTAGVLAATPASAETPDAAACDTDPTARLATVPSPETFLGFPLGTGQQRVVTNAEVRGYLDAVDVASDRVVTGVMSTSVLGQPLPYAVVSDSRHVRPEALRKIADDIRDLRDPRRTKPKEADRIAADTAAIAWVAANVHGGEKSGTDAALKTLYELAAGLSCDVRQRNDNLVTIIVPTQNPDGRDASRRQNDWPRPGCPRALPAPAPRPGTPTRRPRATSVALVDAGLPG</sequence>
<organism evidence="4 5">
    <name type="scientific">Micromonospora olivasterospora</name>
    <dbReference type="NCBI Taxonomy" id="1880"/>
    <lineage>
        <taxon>Bacteria</taxon>
        <taxon>Bacillati</taxon>
        <taxon>Actinomycetota</taxon>
        <taxon>Actinomycetes</taxon>
        <taxon>Micromonosporales</taxon>
        <taxon>Micromonosporaceae</taxon>
        <taxon>Micromonospora</taxon>
    </lineage>
</organism>
<feature type="domain" description="Peptidase M14" evidence="3">
    <location>
        <begin position="86"/>
        <end position="219"/>
    </location>
</feature>
<proteinExistence type="predicted"/>
<evidence type="ECO:0000259" key="3">
    <source>
        <dbReference type="Pfam" id="PF00246"/>
    </source>
</evidence>
<name>A0A562IGP5_MICOL</name>
<keyword evidence="4" id="KW-0121">Carboxypeptidase</keyword>
<dbReference type="Pfam" id="PF00246">
    <property type="entry name" value="Peptidase_M14"/>
    <property type="match status" value="1"/>
</dbReference>
<evidence type="ECO:0000313" key="4">
    <source>
        <dbReference type="EMBL" id="TWH69764.1"/>
    </source>
</evidence>
<dbReference type="AlphaFoldDB" id="A0A562IGP5"/>
<dbReference type="GO" id="GO:0006508">
    <property type="term" value="P:proteolysis"/>
    <property type="evidence" value="ECO:0007669"/>
    <property type="project" value="InterPro"/>
</dbReference>
<dbReference type="SUPFAM" id="SSF53187">
    <property type="entry name" value="Zn-dependent exopeptidases"/>
    <property type="match status" value="1"/>
</dbReference>
<dbReference type="OrthoDB" id="9758209at2"/>
<protein>
    <submittedName>
        <fullName evidence="4">Zinc carboxypeptidase</fullName>
    </submittedName>
</protein>
<keyword evidence="4" id="KW-0645">Protease</keyword>
<gene>
    <name evidence="4" type="ORF">JD77_04778</name>
</gene>
<comment type="caution">
    <text evidence="4">The sequence shown here is derived from an EMBL/GenBank/DDBJ whole genome shotgun (WGS) entry which is preliminary data.</text>
</comment>
<evidence type="ECO:0000256" key="2">
    <source>
        <dbReference type="SAM" id="SignalP"/>
    </source>
</evidence>
<dbReference type="RefSeq" id="WP_145776236.1">
    <property type="nucleotide sequence ID" value="NZ_JBIAZH010000085.1"/>
</dbReference>
<feature type="signal peptide" evidence="2">
    <location>
        <begin position="1"/>
        <end position="39"/>
    </location>
</feature>
<keyword evidence="2" id="KW-0732">Signal</keyword>
<evidence type="ECO:0000256" key="1">
    <source>
        <dbReference type="SAM" id="MobiDB-lite"/>
    </source>
</evidence>
<reference evidence="4 5" key="1">
    <citation type="submission" date="2019-07" db="EMBL/GenBank/DDBJ databases">
        <title>R&amp;d 2014.</title>
        <authorList>
            <person name="Klenk H.-P."/>
        </authorList>
    </citation>
    <scope>NUCLEOTIDE SEQUENCE [LARGE SCALE GENOMIC DNA]</scope>
    <source>
        <strain evidence="4 5">DSM 43868</strain>
    </source>
</reference>
<dbReference type="Gene3D" id="3.40.630.10">
    <property type="entry name" value="Zn peptidases"/>
    <property type="match status" value="1"/>
</dbReference>
<feature type="compositionally biased region" description="Basic and acidic residues" evidence="1">
    <location>
        <begin position="208"/>
        <end position="218"/>
    </location>
</feature>
<keyword evidence="4" id="KW-0378">Hydrolase</keyword>
<dbReference type="EMBL" id="VLKE01000001">
    <property type="protein sequence ID" value="TWH69764.1"/>
    <property type="molecule type" value="Genomic_DNA"/>
</dbReference>
<feature type="region of interest" description="Disordered" evidence="1">
    <location>
        <begin position="203"/>
        <end position="256"/>
    </location>
</feature>
<dbReference type="GO" id="GO:0008270">
    <property type="term" value="F:zinc ion binding"/>
    <property type="evidence" value="ECO:0007669"/>
    <property type="project" value="InterPro"/>
</dbReference>
<dbReference type="Proteomes" id="UP000319825">
    <property type="component" value="Unassembled WGS sequence"/>
</dbReference>
<keyword evidence="5" id="KW-1185">Reference proteome</keyword>
<dbReference type="InterPro" id="IPR000834">
    <property type="entry name" value="Peptidase_M14"/>
</dbReference>
<dbReference type="GO" id="GO:0004181">
    <property type="term" value="F:metallocarboxypeptidase activity"/>
    <property type="evidence" value="ECO:0007669"/>
    <property type="project" value="InterPro"/>
</dbReference>